<evidence type="ECO:0000313" key="2">
    <source>
        <dbReference type="EMBL" id="KAK8893926.1"/>
    </source>
</evidence>
<comment type="caution">
    <text evidence="2">The sequence shown here is derived from an EMBL/GenBank/DDBJ whole genome shotgun (WGS) entry which is preliminary data.</text>
</comment>
<gene>
    <name evidence="2" type="ORF">M9Y10_022355</name>
    <name evidence="1" type="ORF">M9Y10_030573</name>
</gene>
<evidence type="ECO:0000313" key="1">
    <source>
        <dbReference type="EMBL" id="KAK8834472.1"/>
    </source>
</evidence>
<name>A0ABR2KT14_9EUKA</name>
<evidence type="ECO:0000313" key="3">
    <source>
        <dbReference type="Proteomes" id="UP001470230"/>
    </source>
</evidence>
<sequence length="166" mass="19848">MEQITSYLNLTTFIDCGLDFDNIFESRINDSEEICHFAYDCLFSEFCKKNQPIEKITEFEYSNYIDDFLNLFKMKDDHCDKFIAMINHSQPKKAVFSVEMKDTDYDYMPAESKNIIKKNFKEIKEIEDVTVTYKEWKSALIDMLRNSSLFENVRSKLFKQPDNQFH</sequence>
<dbReference type="Proteomes" id="UP001470230">
    <property type="component" value="Unassembled WGS sequence"/>
</dbReference>
<reference evidence="2 3" key="1">
    <citation type="submission" date="2024-04" db="EMBL/GenBank/DDBJ databases">
        <title>Tritrichomonas musculus Genome.</title>
        <authorList>
            <person name="Alves-Ferreira E."/>
            <person name="Grigg M."/>
            <person name="Lorenzi H."/>
            <person name="Galac M."/>
        </authorList>
    </citation>
    <scope>NUCLEOTIDE SEQUENCE [LARGE SCALE GENOMIC DNA]</scope>
    <source>
        <strain evidence="2 3">EAF2021</strain>
    </source>
</reference>
<dbReference type="EMBL" id="JAPFFF010000398">
    <property type="protein sequence ID" value="KAK8834472.1"/>
    <property type="molecule type" value="Genomic_DNA"/>
</dbReference>
<proteinExistence type="predicted"/>
<protein>
    <submittedName>
        <fullName evidence="2">Uncharacterized protein</fullName>
    </submittedName>
</protein>
<accession>A0ABR2KT14</accession>
<keyword evidence="3" id="KW-1185">Reference proteome</keyword>
<dbReference type="EMBL" id="JAPFFF010000003">
    <property type="protein sequence ID" value="KAK8893926.1"/>
    <property type="molecule type" value="Genomic_DNA"/>
</dbReference>
<organism evidence="2 3">
    <name type="scientific">Tritrichomonas musculus</name>
    <dbReference type="NCBI Taxonomy" id="1915356"/>
    <lineage>
        <taxon>Eukaryota</taxon>
        <taxon>Metamonada</taxon>
        <taxon>Parabasalia</taxon>
        <taxon>Tritrichomonadida</taxon>
        <taxon>Tritrichomonadidae</taxon>
        <taxon>Tritrichomonas</taxon>
    </lineage>
</organism>